<dbReference type="AlphaFoldDB" id="R7WUZ0"/>
<reference evidence="1 2" key="1">
    <citation type="journal article" date="2013" name="Genome Announc.">
        <title>Draft Genome Sequence of Rhodococcus rhodnii Strain LMG5362, a Symbiont of Rhodnius prolixus (Hemiptera, Reduviidae, Triatominae), the Principle Vector of Trypanosoma cruzi.</title>
        <authorList>
            <person name="Pachebat J.A."/>
            <person name="van Keulen G."/>
            <person name="Whitten M.M."/>
            <person name="Girdwood S."/>
            <person name="Del Sol R."/>
            <person name="Dyson P.J."/>
            <person name="Facey P.D."/>
        </authorList>
    </citation>
    <scope>NUCLEOTIDE SEQUENCE [LARGE SCALE GENOMIC DNA]</scope>
    <source>
        <strain evidence="1 2">LMG 5362</strain>
    </source>
</reference>
<dbReference type="EMBL" id="APMY01000020">
    <property type="protein sequence ID" value="EOM77954.1"/>
    <property type="molecule type" value="Genomic_DNA"/>
</dbReference>
<evidence type="ECO:0000313" key="1">
    <source>
        <dbReference type="EMBL" id="EOM77954.1"/>
    </source>
</evidence>
<keyword evidence="2" id="KW-1185">Reference proteome</keyword>
<sequence>MQRTRGVDRPMNLLARMRWSRGDSVPLLKSARSAGRRKAWCSEEFERLLTPTEIEQVQRGRM</sequence>
<proteinExistence type="predicted"/>
<comment type="caution">
    <text evidence="1">The sequence shown here is derived from an EMBL/GenBank/DDBJ whole genome shotgun (WGS) entry which is preliminary data.</text>
</comment>
<gene>
    <name evidence="1" type="ORF">Rrhod_0628</name>
</gene>
<name>R7WUZ0_9NOCA</name>
<protein>
    <submittedName>
        <fullName evidence="1">Uncharacterized protein</fullName>
    </submittedName>
</protein>
<evidence type="ECO:0000313" key="2">
    <source>
        <dbReference type="Proteomes" id="UP000013525"/>
    </source>
</evidence>
<dbReference type="Proteomes" id="UP000013525">
    <property type="component" value="Unassembled WGS sequence"/>
</dbReference>
<accession>R7WUZ0</accession>
<dbReference type="PATRIC" id="fig|1273125.3.peg.605"/>
<organism evidence="1 2">
    <name type="scientific">Rhodococcus rhodnii LMG 5362</name>
    <dbReference type="NCBI Taxonomy" id="1273125"/>
    <lineage>
        <taxon>Bacteria</taxon>
        <taxon>Bacillati</taxon>
        <taxon>Actinomycetota</taxon>
        <taxon>Actinomycetes</taxon>
        <taxon>Mycobacteriales</taxon>
        <taxon>Nocardiaceae</taxon>
        <taxon>Rhodococcus</taxon>
    </lineage>
</organism>